<feature type="transmembrane region" description="Helical" evidence="8">
    <location>
        <begin position="69"/>
        <end position="89"/>
    </location>
</feature>
<dbReference type="InterPro" id="IPR003593">
    <property type="entry name" value="AAA+_ATPase"/>
</dbReference>
<dbReference type="STRING" id="1267768.BV394_14285"/>
<keyword evidence="4" id="KW-0067">ATP-binding</keyword>
<keyword evidence="5 8" id="KW-1133">Transmembrane helix</keyword>
<dbReference type="PANTHER" id="PTHR24221">
    <property type="entry name" value="ATP-BINDING CASSETTE SUB-FAMILY B"/>
    <property type="match status" value="1"/>
</dbReference>
<evidence type="ECO:0000313" key="11">
    <source>
        <dbReference type="EMBL" id="APX90739.1"/>
    </source>
</evidence>
<evidence type="ECO:0000256" key="1">
    <source>
        <dbReference type="ARBA" id="ARBA00004651"/>
    </source>
</evidence>
<feature type="compositionally biased region" description="Low complexity" evidence="7">
    <location>
        <begin position="580"/>
        <end position="593"/>
    </location>
</feature>
<keyword evidence="12" id="KW-1185">Reference proteome</keyword>
<dbReference type="Proteomes" id="UP000187266">
    <property type="component" value="Chromosome"/>
</dbReference>
<evidence type="ECO:0000256" key="7">
    <source>
        <dbReference type="SAM" id="MobiDB-lite"/>
    </source>
</evidence>
<dbReference type="GO" id="GO:0140359">
    <property type="term" value="F:ABC-type transporter activity"/>
    <property type="evidence" value="ECO:0007669"/>
    <property type="project" value="InterPro"/>
</dbReference>
<dbReference type="GO" id="GO:0005886">
    <property type="term" value="C:plasma membrane"/>
    <property type="evidence" value="ECO:0007669"/>
    <property type="project" value="UniProtKB-SubCell"/>
</dbReference>
<accession>A0A1U7DLH7</accession>
<evidence type="ECO:0000256" key="5">
    <source>
        <dbReference type="ARBA" id="ARBA00022989"/>
    </source>
</evidence>
<evidence type="ECO:0000313" key="12">
    <source>
        <dbReference type="Proteomes" id="UP000187266"/>
    </source>
</evidence>
<gene>
    <name evidence="11" type="ORF">BV394_14285</name>
</gene>
<evidence type="ECO:0000256" key="4">
    <source>
        <dbReference type="ARBA" id="ARBA00022840"/>
    </source>
</evidence>
<evidence type="ECO:0000256" key="8">
    <source>
        <dbReference type="SAM" id="Phobius"/>
    </source>
</evidence>
<reference evidence="11 12" key="1">
    <citation type="submission" date="2017-01" db="EMBL/GenBank/DDBJ databases">
        <title>Genomic analysis of Xuhuaishuia manganoxidans DY6-4.</title>
        <authorList>
            <person name="Wang X."/>
        </authorList>
    </citation>
    <scope>NUCLEOTIDE SEQUENCE [LARGE SCALE GENOMIC DNA]</scope>
    <source>
        <strain evidence="11 12">DY6-4</strain>
    </source>
</reference>
<dbReference type="PROSITE" id="PS50893">
    <property type="entry name" value="ABC_TRANSPORTER_2"/>
    <property type="match status" value="1"/>
</dbReference>
<keyword evidence="2 8" id="KW-0812">Transmembrane</keyword>
<comment type="subcellular location">
    <subcellularLocation>
        <location evidence="1">Cell membrane</location>
        <topology evidence="1">Multi-pass membrane protein</topology>
    </subcellularLocation>
</comment>
<dbReference type="SUPFAM" id="SSF90123">
    <property type="entry name" value="ABC transporter transmembrane region"/>
    <property type="match status" value="1"/>
</dbReference>
<dbReference type="GO" id="GO:0005524">
    <property type="term" value="F:ATP binding"/>
    <property type="evidence" value="ECO:0007669"/>
    <property type="project" value="UniProtKB-KW"/>
</dbReference>
<keyword evidence="3" id="KW-0547">Nucleotide-binding</keyword>
<dbReference type="PROSITE" id="PS50929">
    <property type="entry name" value="ABC_TM1F"/>
    <property type="match status" value="1"/>
</dbReference>
<dbReference type="EMBL" id="CP019124">
    <property type="protein sequence ID" value="APX90739.1"/>
    <property type="molecule type" value="Genomic_DNA"/>
</dbReference>
<dbReference type="InterPro" id="IPR039421">
    <property type="entry name" value="Type_1_exporter"/>
</dbReference>
<dbReference type="Gene3D" id="3.40.50.300">
    <property type="entry name" value="P-loop containing nucleotide triphosphate hydrolases"/>
    <property type="match status" value="1"/>
</dbReference>
<dbReference type="SUPFAM" id="SSF52540">
    <property type="entry name" value="P-loop containing nucleoside triphosphate hydrolases"/>
    <property type="match status" value="1"/>
</dbReference>
<dbReference type="PANTHER" id="PTHR24221:SF654">
    <property type="entry name" value="ATP-BINDING CASSETTE SUB-FAMILY B MEMBER 6"/>
    <property type="match status" value="1"/>
</dbReference>
<feature type="transmembrane region" description="Helical" evidence="8">
    <location>
        <begin position="34"/>
        <end position="57"/>
    </location>
</feature>
<name>A0A1U7DLH7_9RHOB</name>
<evidence type="ECO:0000259" key="9">
    <source>
        <dbReference type="PROSITE" id="PS50893"/>
    </source>
</evidence>
<dbReference type="InterPro" id="IPR027417">
    <property type="entry name" value="P-loop_NTPase"/>
</dbReference>
<feature type="transmembrane region" description="Helical" evidence="8">
    <location>
        <begin position="145"/>
        <end position="164"/>
    </location>
</feature>
<dbReference type="GO" id="GO:0034040">
    <property type="term" value="F:ATPase-coupled lipid transmembrane transporter activity"/>
    <property type="evidence" value="ECO:0007669"/>
    <property type="project" value="TreeGrafter"/>
</dbReference>
<dbReference type="AlphaFoldDB" id="A0A1U7DLH7"/>
<dbReference type="InterPro" id="IPR036640">
    <property type="entry name" value="ABC1_TM_sf"/>
</dbReference>
<dbReference type="InterPro" id="IPR003439">
    <property type="entry name" value="ABC_transporter-like_ATP-bd"/>
</dbReference>
<feature type="region of interest" description="Disordered" evidence="7">
    <location>
        <begin position="566"/>
        <end position="601"/>
    </location>
</feature>
<dbReference type="Pfam" id="PF00005">
    <property type="entry name" value="ABC_tran"/>
    <property type="match status" value="1"/>
</dbReference>
<protein>
    <submittedName>
        <fullName evidence="11">Uncharacterized protein</fullName>
    </submittedName>
</protein>
<feature type="transmembrane region" description="Helical" evidence="8">
    <location>
        <begin position="265"/>
        <end position="287"/>
    </location>
</feature>
<dbReference type="SMART" id="SM00382">
    <property type="entry name" value="AAA"/>
    <property type="match status" value="1"/>
</dbReference>
<evidence type="ECO:0000256" key="2">
    <source>
        <dbReference type="ARBA" id="ARBA00022692"/>
    </source>
</evidence>
<evidence type="ECO:0000256" key="6">
    <source>
        <dbReference type="ARBA" id="ARBA00023136"/>
    </source>
</evidence>
<dbReference type="Gene3D" id="1.20.1560.10">
    <property type="entry name" value="ABC transporter type 1, transmembrane domain"/>
    <property type="match status" value="1"/>
</dbReference>
<feature type="domain" description="ABC transmembrane type-1" evidence="10">
    <location>
        <begin position="38"/>
        <end position="311"/>
    </location>
</feature>
<sequence>MSGEKAVPSAAFDDPHQRLNRNLTSALRRPMLRAALPVFVFSTLFNLLLLTTPLYIIQIYQRVLTSQSTATLAVITAAAILALAFAVGFDTVRRTVMQRLSHHVYSDIGERVVSATLDSAVDLPDRARPMRDVDGLRQFFASRELLSLMDLPFVPLFVLILFMIHPMVGAVALTMILLMLMLTISSNMLSSNASRRTSDQMREAGERFAAFSENGTTIRSMGMSRSVAINWLEGQLAFAEELRRANTATTMLGGFTQILRMTTQIIVMGTAAYYAVLGVINPGMIFACSILSVRALTPVEGLAGGFRRMGLARESYARLKRLLGAASSSPRLEHLPESGALEATALVYIPPLSHVRQPVLRGATFRVSPGEVLAVAGPAGGGKSVLGQLLTGAIEPTTGTVRLAGIDLKNCHRESLADAIGYLPQISDVLPGTIAENIARYGHIDPEQLWAAVRRVGLEAEIGTLPKGMDSPMRLASQSFSPGVYRRLLLARAIYGAPKLIVLDDPCVYLDQAGDAMLCELVGELKAAGCTVILISPRQSLLPQADRLLVLHGGMMEPIRDLNEPAQNPRQAARPTMVHPAPAAANPQPTAPAGGMRLIGE</sequence>
<evidence type="ECO:0000259" key="10">
    <source>
        <dbReference type="PROSITE" id="PS50929"/>
    </source>
</evidence>
<feature type="transmembrane region" description="Helical" evidence="8">
    <location>
        <begin position="170"/>
        <end position="189"/>
    </location>
</feature>
<feature type="domain" description="ABC transporter" evidence="9">
    <location>
        <begin position="341"/>
        <end position="578"/>
    </location>
</feature>
<dbReference type="RefSeq" id="WP_076980756.1">
    <property type="nucleotide sequence ID" value="NZ_CP019124.1"/>
</dbReference>
<proteinExistence type="predicted"/>
<organism evidence="11 12">
    <name type="scientific">Brevirhabdus pacifica</name>
    <dbReference type="NCBI Taxonomy" id="1267768"/>
    <lineage>
        <taxon>Bacteria</taxon>
        <taxon>Pseudomonadati</taxon>
        <taxon>Pseudomonadota</taxon>
        <taxon>Alphaproteobacteria</taxon>
        <taxon>Rhodobacterales</taxon>
        <taxon>Paracoccaceae</taxon>
        <taxon>Brevirhabdus</taxon>
    </lineage>
</organism>
<evidence type="ECO:0000256" key="3">
    <source>
        <dbReference type="ARBA" id="ARBA00022741"/>
    </source>
</evidence>
<dbReference type="InterPro" id="IPR011527">
    <property type="entry name" value="ABC1_TM_dom"/>
</dbReference>
<keyword evidence="6 8" id="KW-0472">Membrane</keyword>
<dbReference type="GO" id="GO:0016887">
    <property type="term" value="F:ATP hydrolysis activity"/>
    <property type="evidence" value="ECO:0007669"/>
    <property type="project" value="InterPro"/>
</dbReference>